<feature type="region of interest" description="Disordered" evidence="1">
    <location>
        <begin position="1"/>
        <end position="41"/>
    </location>
</feature>
<dbReference type="EMBL" id="MN873693">
    <property type="protein sequence ID" value="QIN54365.1"/>
    <property type="molecule type" value="Genomic_DNA"/>
</dbReference>
<feature type="compositionally biased region" description="Polar residues" evidence="1">
    <location>
        <begin position="9"/>
        <end position="32"/>
    </location>
</feature>
<feature type="region of interest" description="Disordered" evidence="1">
    <location>
        <begin position="67"/>
        <end position="92"/>
    </location>
</feature>
<reference evidence="2" key="1">
    <citation type="submission" date="2019-12" db="EMBL/GenBank/DDBJ databases">
        <title>The DNA Methylation Landscape of Giant Viruses.</title>
        <authorList>
            <person name="Jeudy S."/>
            <person name="Rigou S."/>
            <person name="Alempic J.-M."/>
            <person name="Claverie J.-M."/>
            <person name="Abergel C."/>
            <person name="Legendre M."/>
        </authorList>
    </citation>
    <scope>NUCLEOTIDE SEQUENCE</scope>
    <source>
        <strain evidence="2">P4</strain>
    </source>
</reference>
<proteinExistence type="predicted"/>
<keyword evidence="3" id="KW-1185">Reference proteome</keyword>
<evidence type="ECO:0000313" key="3">
    <source>
        <dbReference type="Proteomes" id="UP001224087"/>
    </source>
</evidence>
<dbReference type="Proteomes" id="UP001224087">
    <property type="component" value="Segment"/>
</dbReference>
<accession>A0A6G8MYF0</accession>
<protein>
    <submittedName>
        <fullName evidence="2">Uncharacterized protein</fullName>
    </submittedName>
</protein>
<evidence type="ECO:0000256" key="1">
    <source>
        <dbReference type="SAM" id="MobiDB-lite"/>
    </source>
</evidence>
<sequence>MQEVIVETQGPSLSNKGQDWEKQMQQWKQGMNQWKKDNRSSKVVIEEEDDIWLKSNLGKEEIKLSHEEKLTYKKPLSPRQRPLSPSKKFEKVEEKITYERPLSPRERPLSPCALRKLEEKVEEKITYKRPLSPRERPLSPCALRKLEEKVAHERPLSPSRERPLSPCALRKMYEKKQHERPLSPCALKKQHHHKHVTLKDDLCVSKRELYYKDRNHEGFYEDLPKTCMGKPYLNLAEALILDDKVMESVEVLTSPSAVFLDVEKVVEHFPNLKAAYNIFIKIHEHNAYLIRELDLVYGLFVLDPLAPELTLTELLPHLNQDGYFAFFYGKGMISINRDVMIVKDTEIPENLLKLVRYPSEYPCKEGSWYTGTWKIYAVGLTPSQCKCLDKVSSEGVIKLEHVKIKNEGNMFYGDWHLRQFVESLVLSLHSTQLPVFVLSGLSSVPLIETIIYVYAEQNGLVTDDRKVRVDCLLQAWIGDYVTDKCLSMTQIREIILRHRGNATHFHKLLLQDPLLVKLIKEEQELYAFGKPFSHNSPYRPELLE</sequence>
<feature type="compositionally biased region" description="Low complexity" evidence="1">
    <location>
        <begin position="74"/>
        <end position="86"/>
    </location>
</feature>
<evidence type="ECO:0000313" key="2">
    <source>
        <dbReference type="EMBL" id="QIN54365.1"/>
    </source>
</evidence>
<organism evidence="2 3">
    <name type="scientific">Cedratvirus kamchatka</name>
    <dbReference type="NCBI Taxonomy" id="2716914"/>
    <lineage>
        <taxon>Viruses</taxon>
        <taxon>Pithoviruses</taxon>
        <taxon>Orthocedratvirinae</taxon>
        <taxon>Alphacedratvirus</taxon>
        <taxon>Alphacedratvirus rossiense</taxon>
    </lineage>
</organism>
<gene>
    <name evidence="2" type="primary">ck240</name>
</gene>
<name>A0A6G8MYF0_9VIRU</name>